<dbReference type="PANTHER" id="PTHR45616">
    <property type="entry name" value="GATA-TYPE DOMAIN-CONTAINING PROTEIN"/>
    <property type="match status" value="1"/>
</dbReference>
<evidence type="ECO:0000256" key="12">
    <source>
        <dbReference type="ARBA" id="ARBA00042964"/>
    </source>
</evidence>
<comment type="function">
    <text evidence="9">Together with KRT19, helps to link the contractile apparatus to dystrophin at the costameres of striated muscle.</text>
</comment>
<evidence type="ECO:0000256" key="3">
    <source>
        <dbReference type="ARBA" id="ARBA00004642"/>
    </source>
</evidence>
<evidence type="ECO:0000256" key="9">
    <source>
        <dbReference type="ARBA" id="ARBA00037766"/>
    </source>
</evidence>
<evidence type="ECO:0000256" key="13">
    <source>
        <dbReference type="SAM" id="Coils"/>
    </source>
</evidence>
<evidence type="ECO:0000259" key="14">
    <source>
        <dbReference type="SMART" id="SM01391"/>
    </source>
</evidence>
<evidence type="ECO:0000256" key="4">
    <source>
        <dbReference type="ARBA" id="ARBA00022490"/>
    </source>
</evidence>
<dbReference type="GO" id="GO:0016363">
    <property type="term" value="C:nuclear matrix"/>
    <property type="evidence" value="ECO:0007669"/>
    <property type="project" value="UniProtKB-SubCell"/>
</dbReference>
<keyword evidence="16" id="KW-1185">Reference proteome</keyword>
<proteinExistence type="predicted"/>
<dbReference type="EMBL" id="CAJHUB010000680">
    <property type="protein sequence ID" value="CAD7677940.1"/>
    <property type="molecule type" value="Genomic_DNA"/>
</dbReference>
<evidence type="ECO:0000256" key="8">
    <source>
        <dbReference type="ARBA" id="ARBA00023242"/>
    </source>
</evidence>
<evidence type="ECO:0000256" key="10">
    <source>
        <dbReference type="ARBA" id="ARBA00039429"/>
    </source>
</evidence>
<dbReference type="PANTHER" id="PTHR45616:SF26">
    <property type="entry name" value="KERATIN, TYPE II CYTOSKELETAL 8"/>
    <property type="match status" value="1"/>
</dbReference>
<accession>A0A811YK77</accession>
<feature type="domain" description="IF rod" evidence="14">
    <location>
        <begin position="41"/>
        <end position="240"/>
    </location>
</feature>
<comment type="caution">
    <text evidence="15">The sequence shown here is derived from an EMBL/GenBank/DDBJ whole genome shotgun (WGS) entry which is preliminary data.</text>
</comment>
<evidence type="ECO:0000313" key="16">
    <source>
        <dbReference type="Proteomes" id="UP000645828"/>
    </source>
</evidence>
<keyword evidence="5" id="KW-0416">Keratin</keyword>
<evidence type="ECO:0000256" key="1">
    <source>
        <dbReference type="ARBA" id="ARBA00004109"/>
    </source>
</evidence>
<organism evidence="15 16">
    <name type="scientific">Nyctereutes procyonoides</name>
    <name type="common">Raccoon dog</name>
    <name type="synonym">Canis procyonoides</name>
    <dbReference type="NCBI Taxonomy" id="34880"/>
    <lineage>
        <taxon>Eukaryota</taxon>
        <taxon>Metazoa</taxon>
        <taxon>Chordata</taxon>
        <taxon>Craniata</taxon>
        <taxon>Vertebrata</taxon>
        <taxon>Euteleostomi</taxon>
        <taxon>Mammalia</taxon>
        <taxon>Eutheria</taxon>
        <taxon>Laurasiatheria</taxon>
        <taxon>Carnivora</taxon>
        <taxon>Caniformia</taxon>
        <taxon>Canidae</taxon>
        <taxon>Nyctereutes</taxon>
    </lineage>
</organism>
<dbReference type="Gene3D" id="1.20.5.1160">
    <property type="entry name" value="Vasodilator-stimulated phosphoprotein"/>
    <property type="match status" value="1"/>
</dbReference>
<feature type="coiled-coil region" evidence="13">
    <location>
        <begin position="52"/>
        <end position="79"/>
    </location>
</feature>
<dbReference type="AlphaFoldDB" id="A0A811YK77"/>
<comment type="subcellular location">
    <subcellularLocation>
        <location evidence="2">Cytoplasm</location>
    </subcellularLocation>
    <subcellularLocation>
        <location evidence="1">Nucleus matrix</location>
    </subcellularLocation>
    <subcellularLocation>
        <location evidence="3">Nucleus</location>
        <location evidence="3">Nucleoplasm</location>
    </subcellularLocation>
</comment>
<evidence type="ECO:0000313" key="15">
    <source>
        <dbReference type="EMBL" id="CAD7677940.1"/>
    </source>
</evidence>
<protein>
    <recommendedName>
        <fullName evidence="10">Keratin, type II cytoskeletal 8</fullName>
    </recommendedName>
    <alternativeName>
        <fullName evidence="12">Cytokeratin-8</fullName>
    </alternativeName>
    <alternativeName>
        <fullName evidence="11">Keratin-8</fullName>
    </alternativeName>
</protein>
<evidence type="ECO:0000256" key="2">
    <source>
        <dbReference type="ARBA" id="ARBA00004496"/>
    </source>
</evidence>
<name>A0A811YK77_NYCPR</name>
<dbReference type="GO" id="GO:0005654">
    <property type="term" value="C:nucleoplasm"/>
    <property type="evidence" value="ECO:0007669"/>
    <property type="project" value="UniProtKB-SubCell"/>
</dbReference>
<keyword evidence="7 13" id="KW-0175">Coiled coil</keyword>
<dbReference type="SMART" id="SM01391">
    <property type="entry name" value="Filament"/>
    <property type="match status" value="1"/>
</dbReference>
<evidence type="ECO:0000256" key="11">
    <source>
        <dbReference type="ARBA" id="ARBA00042886"/>
    </source>
</evidence>
<dbReference type="Pfam" id="PF00038">
    <property type="entry name" value="Filament"/>
    <property type="match status" value="1"/>
</dbReference>
<dbReference type="GO" id="GO:0005737">
    <property type="term" value="C:cytoplasm"/>
    <property type="evidence" value="ECO:0007669"/>
    <property type="project" value="UniProtKB-SubCell"/>
</dbReference>
<dbReference type="FunFam" id="1.20.5.1160:FF:000001">
    <property type="entry name" value="Keratin type II"/>
    <property type="match status" value="1"/>
</dbReference>
<dbReference type="GO" id="GO:0005882">
    <property type="term" value="C:intermediate filament"/>
    <property type="evidence" value="ECO:0007669"/>
    <property type="project" value="UniProtKB-KW"/>
</dbReference>
<evidence type="ECO:0000256" key="5">
    <source>
        <dbReference type="ARBA" id="ARBA00022744"/>
    </source>
</evidence>
<dbReference type="InterPro" id="IPR039008">
    <property type="entry name" value="IF_rod_dom"/>
</dbReference>
<dbReference type="Proteomes" id="UP000645828">
    <property type="component" value="Unassembled WGS sequence"/>
</dbReference>
<gene>
    <name evidence="15" type="ORF">NYPRO_LOCUS10738</name>
</gene>
<keyword evidence="8" id="KW-0539">Nucleus</keyword>
<reference evidence="15" key="1">
    <citation type="submission" date="2020-12" db="EMBL/GenBank/DDBJ databases">
        <authorList>
            <consortium name="Molecular Ecology Group"/>
        </authorList>
    </citation>
    <scope>NUCLEOTIDE SEQUENCE</scope>
    <source>
        <strain evidence="15">TBG_1078</strain>
    </source>
</reference>
<keyword evidence="4" id="KW-0963">Cytoplasm</keyword>
<evidence type="ECO:0000256" key="7">
    <source>
        <dbReference type="ARBA" id="ARBA00023054"/>
    </source>
</evidence>
<keyword evidence="6" id="KW-0403">Intermediate filament</keyword>
<sequence length="349" mass="39090">MSTSSPQGHQQLFLHEYTWHISSSFWGGLNSSRSAVKGYGKEKEQIKTLYKFSSFINKLQHLKQQNKILESEQGLLQQQKTTYSNKDNKLELDVELGNMQGLVGDFKNKHKEEIKEHPDMKNEFVLIKKDIDEVYINKVDLESLLEALTSENNFLRQLYEGETHKLQAEAKTMYQIKYEELQTFAGKQEDDLCQKVSLEAATADAEQHEELGVKDANAKVVELEAALHQLESGMQNMSIHAKTTSSYSGGLHLAYERLTNPGLNYDLNSFQSSFDFGRDSSPFSQGSLFKVVVVKKIKTCDGRLVSELSNVLSKGIAAVVSPSLPYSVPAIETLGEGGVQGSGENRRPT</sequence>
<evidence type="ECO:0000256" key="6">
    <source>
        <dbReference type="ARBA" id="ARBA00022754"/>
    </source>
</evidence>